<dbReference type="AlphaFoldDB" id="A0A9Q0H748"/>
<evidence type="ECO:0000313" key="1">
    <source>
        <dbReference type="EMBL" id="KAJ4961072.1"/>
    </source>
</evidence>
<accession>A0A9Q0H748</accession>
<dbReference type="Proteomes" id="UP001141806">
    <property type="component" value="Unassembled WGS sequence"/>
</dbReference>
<dbReference type="Gene3D" id="2.40.30.10">
    <property type="entry name" value="Translation factors"/>
    <property type="match status" value="1"/>
</dbReference>
<gene>
    <name evidence="1" type="ORF">NE237_020982</name>
</gene>
<comment type="caution">
    <text evidence="1">The sequence shown here is derived from an EMBL/GenBank/DDBJ whole genome shotgun (WGS) entry which is preliminary data.</text>
</comment>
<evidence type="ECO:0000313" key="2">
    <source>
        <dbReference type="Proteomes" id="UP001141806"/>
    </source>
</evidence>
<dbReference type="EMBL" id="JAMYWD010000009">
    <property type="protein sequence ID" value="KAJ4961072.1"/>
    <property type="molecule type" value="Genomic_DNA"/>
</dbReference>
<dbReference type="SUPFAM" id="SSF50447">
    <property type="entry name" value="Translation proteins"/>
    <property type="match status" value="1"/>
</dbReference>
<protein>
    <submittedName>
        <fullName evidence="1">Uncharacterized protein</fullName>
    </submittedName>
</protein>
<reference evidence="1" key="1">
    <citation type="journal article" date="2023" name="Plant J.">
        <title>The genome of the king protea, Protea cynaroides.</title>
        <authorList>
            <person name="Chang J."/>
            <person name="Duong T.A."/>
            <person name="Schoeman C."/>
            <person name="Ma X."/>
            <person name="Roodt D."/>
            <person name="Barker N."/>
            <person name="Li Z."/>
            <person name="Van de Peer Y."/>
            <person name="Mizrachi E."/>
        </authorList>
    </citation>
    <scope>NUCLEOTIDE SEQUENCE</scope>
    <source>
        <tissue evidence="1">Young leaves</tissue>
    </source>
</reference>
<organism evidence="1 2">
    <name type="scientific">Protea cynaroides</name>
    <dbReference type="NCBI Taxonomy" id="273540"/>
    <lineage>
        <taxon>Eukaryota</taxon>
        <taxon>Viridiplantae</taxon>
        <taxon>Streptophyta</taxon>
        <taxon>Embryophyta</taxon>
        <taxon>Tracheophyta</taxon>
        <taxon>Spermatophyta</taxon>
        <taxon>Magnoliopsida</taxon>
        <taxon>Proteales</taxon>
        <taxon>Proteaceae</taxon>
        <taxon>Protea</taxon>
    </lineage>
</organism>
<proteinExistence type="predicted"/>
<dbReference type="OrthoDB" id="1626483at2759"/>
<keyword evidence="2" id="KW-1185">Reference proteome</keyword>
<dbReference type="InterPro" id="IPR009000">
    <property type="entry name" value="Transl_B-barrel_sf"/>
</dbReference>
<name>A0A9Q0H748_9MAGN</name>
<sequence>MWVCRWKVAFRQQYFGSRGIERREKRNLHCRPTSIASSVKGQIGRVASLSNIPANSLTPALVALAPILLYRTSLLVPTIFSGSPSRRKRGRTRIVFTDAIPMGLGRYIKCSLNARDPGILHAVLVAGLCPMVGKMLPPVLSAQKAMVETANGAKDQEPFGAVEVRATFSSGSGRVAGCMLIRKVEDGCNVKILRNGKSVHDGVLDFVKRMKQMEKVVETSGNGNSPVGIGKKINKQL</sequence>